<evidence type="ECO:0000313" key="1">
    <source>
        <dbReference type="EMBL" id="PNH09448.1"/>
    </source>
</evidence>
<comment type="caution">
    <text evidence="1">The sequence shown here is derived from an EMBL/GenBank/DDBJ whole genome shotgun (WGS) entry which is preliminary data.</text>
</comment>
<dbReference type="AlphaFoldDB" id="A0A2J8AAA1"/>
<dbReference type="Pfam" id="PF14249">
    <property type="entry name" value="Tocopherol_cycl"/>
    <property type="match status" value="1"/>
</dbReference>
<dbReference type="EMBL" id="PGGS01000090">
    <property type="protein sequence ID" value="PNH09448.1"/>
    <property type="molecule type" value="Genomic_DNA"/>
</dbReference>
<keyword evidence="2" id="KW-1185">Reference proteome</keyword>
<dbReference type="PANTHER" id="PTHR35309:SF4">
    <property type="entry name" value="TOCOPHEROL CYCLASE"/>
    <property type="match status" value="1"/>
</dbReference>
<gene>
    <name evidence="1" type="ORF">TSOC_003931</name>
</gene>
<dbReference type="OrthoDB" id="38968at2759"/>
<organism evidence="1 2">
    <name type="scientific">Tetrabaena socialis</name>
    <dbReference type="NCBI Taxonomy" id="47790"/>
    <lineage>
        <taxon>Eukaryota</taxon>
        <taxon>Viridiplantae</taxon>
        <taxon>Chlorophyta</taxon>
        <taxon>core chlorophytes</taxon>
        <taxon>Chlorophyceae</taxon>
        <taxon>CS clade</taxon>
        <taxon>Chlamydomonadales</taxon>
        <taxon>Tetrabaenaceae</taxon>
        <taxon>Tetrabaena</taxon>
    </lineage>
</organism>
<dbReference type="GO" id="GO:0009976">
    <property type="term" value="F:tocopherol cyclase activity"/>
    <property type="evidence" value="ECO:0007669"/>
    <property type="project" value="InterPro"/>
</dbReference>
<proteinExistence type="predicted"/>
<evidence type="ECO:0000313" key="2">
    <source>
        <dbReference type="Proteomes" id="UP000236333"/>
    </source>
</evidence>
<accession>A0A2J8AAA1</accession>
<protein>
    <submittedName>
        <fullName evidence="1">Tocopherol cyclase, chloroplastic</fullName>
    </submittedName>
</protein>
<dbReference type="InterPro" id="IPR025893">
    <property type="entry name" value="Tocopherol_cyclase"/>
</dbReference>
<dbReference type="Proteomes" id="UP000236333">
    <property type="component" value="Unassembled WGS sequence"/>
</dbReference>
<reference evidence="1 2" key="1">
    <citation type="journal article" date="2017" name="Mol. Biol. Evol.">
        <title>The 4-celled Tetrabaena socialis nuclear genome reveals the essential components for genetic control of cell number at the origin of multicellularity in the volvocine lineage.</title>
        <authorList>
            <person name="Featherston J."/>
            <person name="Arakaki Y."/>
            <person name="Hanschen E.R."/>
            <person name="Ferris P.J."/>
            <person name="Michod R.E."/>
            <person name="Olson B.J.S.C."/>
            <person name="Nozaki H."/>
            <person name="Durand P.M."/>
        </authorList>
    </citation>
    <scope>NUCLEOTIDE SEQUENCE [LARGE SCALE GENOMIC DNA]</scope>
    <source>
        <strain evidence="1 2">NIES-571</strain>
    </source>
</reference>
<name>A0A2J8AAA1_9CHLO</name>
<sequence>MLAGSRCPVRAVPHRCAARRLRVMCQVTTPHSGYHFDGTPRRFFEGWYWKVMIPETGQSFALIYSIEDPLGNTAQAGVGLQVRGQRGAEGR</sequence>
<dbReference type="PANTHER" id="PTHR35309">
    <property type="match status" value="1"/>
</dbReference>